<accession>A0A975GP80</accession>
<evidence type="ECO:0000313" key="1">
    <source>
        <dbReference type="EMBL" id="QTA88736.1"/>
    </source>
</evidence>
<dbReference type="EMBL" id="CP061800">
    <property type="protein sequence ID" value="QTA88736.1"/>
    <property type="molecule type" value="Genomic_DNA"/>
</dbReference>
<keyword evidence="2" id="KW-1185">Reference proteome</keyword>
<reference evidence="1" key="1">
    <citation type="journal article" date="2021" name="Microb. Physiol.">
        <title>Proteogenomic Insights into the Physiology of Marine, Sulfate-Reducing, Filamentous Desulfonema limicola and Desulfonema magnum.</title>
        <authorList>
            <person name="Schnaars V."/>
            <person name="Wohlbrand L."/>
            <person name="Scheve S."/>
            <person name="Hinrichs C."/>
            <person name="Reinhardt R."/>
            <person name="Rabus R."/>
        </authorList>
    </citation>
    <scope>NUCLEOTIDE SEQUENCE</scope>
    <source>
        <strain evidence="1">4be13</strain>
    </source>
</reference>
<protein>
    <submittedName>
        <fullName evidence="1">Uncharacterized protein</fullName>
    </submittedName>
</protein>
<proteinExistence type="predicted"/>
<name>A0A975GP80_9BACT</name>
<sequence>MAHDDLIMIVILPLSVCNILIHKSSLHCFCVVKTYSSEKDGYFITEDKEPFL</sequence>
<dbReference type="AlphaFoldDB" id="A0A975GP80"/>
<gene>
    <name evidence="1" type="ORF">dnm_047830</name>
</gene>
<dbReference type="KEGG" id="dmm:dnm_047830"/>
<dbReference type="Proteomes" id="UP000663722">
    <property type="component" value="Chromosome"/>
</dbReference>
<organism evidence="1 2">
    <name type="scientific">Desulfonema magnum</name>
    <dbReference type="NCBI Taxonomy" id="45655"/>
    <lineage>
        <taxon>Bacteria</taxon>
        <taxon>Pseudomonadati</taxon>
        <taxon>Thermodesulfobacteriota</taxon>
        <taxon>Desulfobacteria</taxon>
        <taxon>Desulfobacterales</taxon>
        <taxon>Desulfococcaceae</taxon>
        <taxon>Desulfonema</taxon>
    </lineage>
</organism>
<evidence type="ECO:0000313" key="2">
    <source>
        <dbReference type="Proteomes" id="UP000663722"/>
    </source>
</evidence>